<evidence type="ECO:0000256" key="8">
    <source>
        <dbReference type="ARBA" id="ARBA00023242"/>
    </source>
</evidence>
<keyword evidence="8" id="KW-0539">Nucleus</keyword>
<comment type="subcellular location">
    <subcellularLocation>
        <location evidence="1">Nucleus</location>
    </subcellularLocation>
</comment>
<evidence type="ECO:0000256" key="9">
    <source>
        <dbReference type="PROSITE-ProRule" id="PRU00027"/>
    </source>
</evidence>
<feature type="region of interest" description="Disordered" evidence="10">
    <location>
        <begin position="496"/>
        <end position="530"/>
    </location>
</feature>
<keyword evidence="13" id="KW-1185">Reference proteome</keyword>
<dbReference type="Ensembl" id="ENSLLET00000022018.1">
    <property type="protein sequence ID" value="ENSLLEP00000021200.1"/>
    <property type="gene ID" value="ENSLLEG00000013425.1"/>
</dbReference>
<dbReference type="Pfam" id="PF02892">
    <property type="entry name" value="zf-BED"/>
    <property type="match status" value="1"/>
</dbReference>
<dbReference type="SMART" id="SM00614">
    <property type="entry name" value="ZnF_BED"/>
    <property type="match status" value="1"/>
</dbReference>
<protein>
    <recommendedName>
        <fullName evidence="11">BED-type domain-containing protein</fullName>
    </recommendedName>
</protein>
<evidence type="ECO:0000256" key="7">
    <source>
        <dbReference type="ARBA" id="ARBA00023163"/>
    </source>
</evidence>
<keyword evidence="3 9" id="KW-0863">Zinc-finger</keyword>
<dbReference type="InterPro" id="IPR052035">
    <property type="entry name" value="ZnF_BED_domain_contain"/>
</dbReference>
<keyword evidence="6" id="KW-0238">DNA-binding</keyword>
<name>A0A8C5PGE7_9ANUR</name>
<dbReference type="PANTHER" id="PTHR46481">
    <property type="entry name" value="ZINC FINGER BED DOMAIN-CONTAINING PROTEIN 4"/>
    <property type="match status" value="1"/>
</dbReference>
<dbReference type="GO" id="GO:0005634">
    <property type="term" value="C:nucleus"/>
    <property type="evidence" value="ECO:0007669"/>
    <property type="project" value="UniProtKB-SubCell"/>
</dbReference>
<proteinExistence type="predicted"/>
<evidence type="ECO:0000256" key="10">
    <source>
        <dbReference type="SAM" id="MobiDB-lite"/>
    </source>
</evidence>
<evidence type="ECO:0000256" key="2">
    <source>
        <dbReference type="ARBA" id="ARBA00022723"/>
    </source>
</evidence>
<evidence type="ECO:0000256" key="1">
    <source>
        <dbReference type="ARBA" id="ARBA00004123"/>
    </source>
</evidence>
<feature type="compositionally biased region" description="Basic and acidic residues" evidence="10">
    <location>
        <begin position="517"/>
        <end position="530"/>
    </location>
</feature>
<dbReference type="InterPro" id="IPR036236">
    <property type="entry name" value="Znf_C2H2_sf"/>
</dbReference>
<dbReference type="Pfam" id="PF05699">
    <property type="entry name" value="Dimer_Tnp_hAT"/>
    <property type="match status" value="1"/>
</dbReference>
<evidence type="ECO:0000313" key="12">
    <source>
        <dbReference type="Ensembl" id="ENSLLEP00000021200.1"/>
    </source>
</evidence>
<dbReference type="GO" id="GO:0009791">
    <property type="term" value="P:post-embryonic development"/>
    <property type="evidence" value="ECO:0007669"/>
    <property type="project" value="UniProtKB-ARBA"/>
</dbReference>
<dbReference type="GO" id="GO:0046983">
    <property type="term" value="F:protein dimerization activity"/>
    <property type="evidence" value="ECO:0007669"/>
    <property type="project" value="InterPro"/>
</dbReference>
<keyword evidence="4" id="KW-0862">Zinc</keyword>
<dbReference type="Proteomes" id="UP000694569">
    <property type="component" value="Unplaced"/>
</dbReference>
<dbReference type="SUPFAM" id="SSF57667">
    <property type="entry name" value="beta-beta-alpha zinc fingers"/>
    <property type="match status" value="1"/>
</dbReference>
<dbReference type="PANTHER" id="PTHR46481:SF10">
    <property type="entry name" value="ZINC FINGER BED DOMAIN-CONTAINING PROTEIN 39"/>
    <property type="match status" value="1"/>
</dbReference>
<dbReference type="GO" id="GO:0008270">
    <property type="term" value="F:zinc ion binding"/>
    <property type="evidence" value="ECO:0007669"/>
    <property type="project" value="UniProtKB-KW"/>
</dbReference>
<evidence type="ECO:0000313" key="13">
    <source>
        <dbReference type="Proteomes" id="UP000694569"/>
    </source>
</evidence>
<sequence length="651" mass="74301">MVITSAAYPETLHADLGESRMAAERKSKSLIWDYFSQPTSGKAVCNTCTKNVSMGSATAKTKNTSNLWAHLRVHHVEIYNAAREKHVESQSETPALVQTTIKDMLQKKAKWQNSDERSQLFDKAITEMMVTDNQPFTMASDSGFKRLMSIAEPRYILKSEKYYRTEMLVKIHQKVVEKVKTMLQPENAGNALSFTTDCWSGSTESLMSLTCHFIDNGWTKRQLVLNTKAMQGSHTGEYIKEMFLGMLEDWGISKDRVMLVLRDSGANMVKGMRLAEVSDFSCMAHTLQLVVNDSLSSQRALIDIIAMLKRCAGHFHHSILAKQRLKCIQEDLGLPKNNLIQAVPTRWNSTLHMLQRMLEQKRALSIYSGEHGGYSCPTAEQWEIVANVIETLLPIEEVTLEVSHYDSSVSSVIPCMRVLKMLLQDNEGPNTRGIKTFRQVMRDSLTKRFEKHEENKHVVLPCLLDPRYKNHAFSSDDVLASAIQWLREDNIIQQEVQEVSAERSSQEEEDGTLEEQAADHPCPKRQRTETEHLHLGRIDAMFSVLLGPHGENSKSAAISLDDELNLYLKEPVLNRRSGDPFQWWKENEARYKRLASHARRYLCSPPSSVPSERVFSEVSAIYEKNRSRLTGEHAEMLCFLHYNVVLLNWEY</sequence>
<reference evidence="12" key="1">
    <citation type="submission" date="2025-08" db="UniProtKB">
        <authorList>
            <consortium name="Ensembl"/>
        </authorList>
    </citation>
    <scope>IDENTIFICATION</scope>
</reference>
<keyword evidence="7" id="KW-0804">Transcription</keyword>
<evidence type="ECO:0000256" key="5">
    <source>
        <dbReference type="ARBA" id="ARBA00023015"/>
    </source>
</evidence>
<reference evidence="12" key="2">
    <citation type="submission" date="2025-09" db="UniProtKB">
        <authorList>
            <consortium name="Ensembl"/>
        </authorList>
    </citation>
    <scope>IDENTIFICATION</scope>
</reference>
<dbReference type="PROSITE" id="PS50808">
    <property type="entry name" value="ZF_BED"/>
    <property type="match status" value="1"/>
</dbReference>
<evidence type="ECO:0000256" key="3">
    <source>
        <dbReference type="ARBA" id="ARBA00022771"/>
    </source>
</evidence>
<keyword evidence="2" id="KW-0479">Metal-binding</keyword>
<dbReference type="InterPro" id="IPR008906">
    <property type="entry name" value="HATC_C_dom"/>
</dbReference>
<evidence type="ECO:0000259" key="11">
    <source>
        <dbReference type="PROSITE" id="PS50808"/>
    </source>
</evidence>
<dbReference type="InterPro" id="IPR003656">
    <property type="entry name" value="Znf_BED"/>
</dbReference>
<dbReference type="AlphaFoldDB" id="A0A8C5PGE7"/>
<dbReference type="GeneTree" id="ENSGT00940000158431"/>
<dbReference type="GO" id="GO:0003677">
    <property type="term" value="F:DNA binding"/>
    <property type="evidence" value="ECO:0007669"/>
    <property type="project" value="UniProtKB-KW"/>
</dbReference>
<evidence type="ECO:0000256" key="4">
    <source>
        <dbReference type="ARBA" id="ARBA00022833"/>
    </source>
</evidence>
<feature type="domain" description="BED-type" evidence="11">
    <location>
        <begin position="26"/>
        <end position="93"/>
    </location>
</feature>
<accession>A0A8C5PGE7</accession>
<organism evidence="12 13">
    <name type="scientific">Leptobrachium leishanense</name>
    <name type="common">Leishan spiny toad</name>
    <dbReference type="NCBI Taxonomy" id="445787"/>
    <lineage>
        <taxon>Eukaryota</taxon>
        <taxon>Metazoa</taxon>
        <taxon>Chordata</taxon>
        <taxon>Craniata</taxon>
        <taxon>Vertebrata</taxon>
        <taxon>Euteleostomi</taxon>
        <taxon>Amphibia</taxon>
        <taxon>Batrachia</taxon>
        <taxon>Anura</taxon>
        <taxon>Pelobatoidea</taxon>
        <taxon>Megophryidae</taxon>
        <taxon>Leptobrachium</taxon>
    </lineage>
</organism>
<dbReference type="OrthoDB" id="1607513at2759"/>
<dbReference type="InterPro" id="IPR012337">
    <property type="entry name" value="RNaseH-like_sf"/>
</dbReference>
<keyword evidence="5" id="KW-0805">Transcription regulation</keyword>
<dbReference type="SUPFAM" id="SSF53098">
    <property type="entry name" value="Ribonuclease H-like"/>
    <property type="match status" value="1"/>
</dbReference>
<dbReference type="SUPFAM" id="SSF140996">
    <property type="entry name" value="Hermes dimerisation domain"/>
    <property type="match status" value="1"/>
</dbReference>
<evidence type="ECO:0000256" key="6">
    <source>
        <dbReference type="ARBA" id="ARBA00023125"/>
    </source>
</evidence>